<name>A0A1I4KW28_9FIRM</name>
<evidence type="ECO:0000313" key="10">
    <source>
        <dbReference type="Proteomes" id="UP000199006"/>
    </source>
</evidence>
<gene>
    <name evidence="9" type="ORF">SAMN02983006_02136</name>
</gene>
<feature type="transmembrane region" description="Helical" evidence="7">
    <location>
        <begin position="459"/>
        <end position="484"/>
    </location>
</feature>
<dbReference type="GO" id="GO:0005886">
    <property type="term" value="C:plasma membrane"/>
    <property type="evidence" value="ECO:0007669"/>
    <property type="project" value="TreeGrafter"/>
</dbReference>
<keyword evidence="2" id="KW-0813">Transport</keyword>
<dbReference type="PANTHER" id="PTHR43652">
    <property type="entry name" value="BASIC AMINO ACID ANTIPORTER YFCC-RELATED"/>
    <property type="match status" value="1"/>
</dbReference>
<dbReference type="Proteomes" id="UP000199006">
    <property type="component" value="Unassembled WGS sequence"/>
</dbReference>
<feature type="transmembrane region" description="Helical" evidence="7">
    <location>
        <begin position="540"/>
        <end position="559"/>
    </location>
</feature>
<reference evidence="9 10" key="1">
    <citation type="submission" date="2016-10" db="EMBL/GenBank/DDBJ databases">
        <authorList>
            <person name="de Groot N.N."/>
        </authorList>
    </citation>
    <scope>NUCLEOTIDE SEQUENCE [LARGE SCALE GENOMIC DNA]</scope>
    <source>
        <strain evidence="9 10">ATCC 51327</strain>
    </source>
</reference>
<feature type="transmembrane region" description="Helical" evidence="7">
    <location>
        <begin position="50"/>
        <end position="66"/>
    </location>
</feature>
<protein>
    <submittedName>
        <fullName evidence="9">TrkA-C domain-containing protein</fullName>
    </submittedName>
</protein>
<dbReference type="GO" id="GO:0006813">
    <property type="term" value="P:potassium ion transport"/>
    <property type="evidence" value="ECO:0007669"/>
    <property type="project" value="InterPro"/>
</dbReference>
<evidence type="ECO:0000256" key="6">
    <source>
        <dbReference type="ARBA" id="ARBA00023136"/>
    </source>
</evidence>
<dbReference type="InterPro" id="IPR051679">
    <property type="entry name" value="DASS-Related_Transporters"/>
</dbReference>
<accession>A0A1I4KW28</accession>
<evidence type="ECO:0000256" key="5">
    <source>
        <dbReference type="ARBA" id="ARBA00022989"/>
    </source>
</evidence>
<dbReference type="GO" id="GO:0008324">
    <property type="term" value="F:monoatomic cation transmembrane transporter activity"/>
    <property type="evidence" value="ECO:0007669"/>
    <property type="project" value="InterPro"/>
</dbReference>
<dbReference type="Pfam" id="PF03600">
    <property type="entry name" value="CitMHS"/>
    <property type="match status" value="1"/>
</dbReference>
<dbReference type="PROSITE" id="PS01271">
    <property type="entry name" value="NA_SULFATE"/>
    <property type="match status" value="1"/>
</dbReference>
<evidence type="ECO:0000256" key="1">
    <source>
        <dbReference type="ARBA" id="ARBA00004141"/>
    </source>
</evidence>
<keyword evidence="5 7" id="KW-1133">Transmembrane helix</keyword>
<evidence type="ECO:0000259" key="8">
    <source>
        <dbReference type="PROSITE" id="PS51202"/>
    </source>
</evidence>
<keyword evidence="6 7" id="KW-0472">Membrane</keyword>
<feature type="transmembrane region" description="Helical" evidence="7">
    <location>
        <begin position="96"/>
        <end position="118"/>
    </location>
</feature>
<feature type="transmembrane region" description="Helical" evidence="7">
    <location>
        <begin position="579"/>
        <end position="599"/>
    </location>
</feature>
<dbReference type="InterPro" id="IPR031312">
    <property type="entry name" value="Na/sul_symport_CS"/>
</dbReference>
<dbReference type="PANTHER" id="PTHR43652:SF2">
    <property type="entry name" value="BASIC AMINO ACID ANTIPORTER YFCC-RELATED"/>
    <property type="match status" value="1"/>
</dbReference>
<dbReference type="EMBL" id="FOTI01000034">
    <property type="protein sequence ID" value="SFL82826.1"/>
    <property type="molecule type" value="Genomic_DNA"/>
</dbReference>
<sequence length="645" mass="71484">MLPENNFAFIFICLIICGFILLYPTLGLVEAQSLLKTNNLSNNGGLDRSIIFILLLILLLLVLFIFEPIPISLAALLVPIILTIFAQYSRLTTAEALAGFGNPAAITVMAMFVFSAGIQRSGAVQLLGNKISHLTAGQPRHQVALIAVLTGFLSGFINNTPVVAALIPMSKELAQKNNLSPSKLLMPLSYAAILGGTVTLIGTSTNLLASDVSERLLDHPFSLFEFSLLGIIILVIGIIYILTIGYDLIPARLEVEEDLTDQFELQDYLTEVIISKNCDFIDKTITEINTEKEFDYEILRVIRDNEQQEFIEAQSNLRIQAEDHLIIKARREVLLKLVKNKGLKTLPEMILNDQTIEYSLTGENLIEVVIPINSFLVNKTLAEINFVDRYQCSILALRRGEELTHQQLLYYRFQPGDLILLLATSRTADRLQKNSNFIVNQKYNPQLFDKKKMIISISILLFFIAAVALNILPVAIAALLGAFLMAFSGCIDKNDFFAAIDWEVYFLLAGLIPLGTAIEKSGTALFLAQKINYLASFLDPIFTLMLIYLLTSFLTNLISNNASVLLMLPIAVKTAIQVGVNPFAFVITTTFAASAAFASPVGYQTNLMVYSSGRFKFRDFIIAGTPLQLIFTLVVPILVKLIWGF</sequence>
<feature type="transmembrane region" description="Helical" evidence="7">
    <location>
        <begin position="620"/>
        <end position="643"/>
    </location>
</feature>
<dbReference type="InterPro" id="IPR036721">
    <property type="entry name" value="RCK_C_sf"/>
</dbReference>
<dbReference type="Pfam" id="PF02080">
    <property type="entry name" value="TrkA_C"/>
    <property type="match status" value="2"/>
</dbReference>
<dbReference type="RefSeq" id="WP_089862183.1">
    <property type="nucleotide sequence ID" value="NZ_FOTI01000034.1"/>
</dbReference>
<comment type="subcellular location">
    <subcellularLocation>
        <location evidence="1">Membrane</location>
        <topology evidence="1">Multi-pass membrane protein</topology>
    </subcellularLocation>
</comment>
<dbReference type="SUPFAM" id="SSF116726">
    <property type="entry name" value="TrkA C-terminal domain-like"/>
    <property type="match status" value="2"/>
</dbReference>
<dbReference type="STRING" id="29563.SAMN02983006_02136"/>
<proteinExistence type="predicted"/>
<dbReference type="InterPro" id="IPR006037">
    <property type="entry name" value="RCK_C"/>
</dbReference>
<evidence type="ECO:0000256" key="4">
    <source>
        <dbReference type="ARBA" id="ARBA00022737"/>
    </source>
</evidence>
<feature type="transmembrane region" description="Helical" evidence="7">
    <location>
        <begin position="6"/>
        <end position="29"/>
    </location>
</feature>
<feature type="domain" description="RCK C-terminal" evidence="8">
    <location>
        <begin position="353"/>
        <end position="437"/>
    </location>
</feature>
<evidence type="ECO:0000313" key="9">
    <source>
        <dbReference type="EMBL" id="SFL82826.1"/>
    </source>
</evidence>
<feature type="transmembrane region" description="Helical" evidence="7">
    <location>
        <begin position="143"/>
        <end position="167"/>
    </location>
</feature>
<feature type="domain" description="RCK C-terminal" evidence="8">
    <location>
        <begin position="257"/>
        <end position="343"/>
    </location>
</feature>
<evidence type="ECO:0000256" key="2">
    <source>
        <dbReference type="ARBA" id="ARBA00022448"/>
    </source>
</evidence>
<feature type="transmembrane region" description="Helical" evidence="7">
    <location>
        <begin position="188"/>
        <end position="209"/>
    </location>
</feature>
<organism evidence="9 10">
    <name type="scientific">Halanaerobium salsuginis</name>
    <dbReference type="NCBI Taxonomy" id="29563"/>
    <lineage>
        <taxon>Bacteria</taxon>
        <taxon>Bacillati</taxon>
        <taxon>Bacillota</taxon>
        <taxon>Clostridia</taxon>
        <taxon>Halanaerobiales</taxon>
        <taxon>Halanaerobiaceae</taxon>
        <taxon>Halanaerobium</taxon>
    </lineage>
</organism>
<dbReference type="AlphaFoldDB" id="A0A1I4KW28"/>
<evidence type="ECO:0000256" key="7">
    <source>
        <dbReference type="SAM" id="Phobius"/>
    </source>
</evidence>
<keyword evidence="4" id="KW-0677">Repeat</keyword>
<feature type="transmembrane region" description="Helical" evidence="7">
    <location>
        <begin position="504"/>
        <end position="528"/>
    </location>
</feature>
<dbReference type="PROSITE" id="PS51202">
    <property type="entry name" value="RCK_C"/>
    <property type="match status" value="2"/>
</dbReference>
<dbReference type="InterPro" id="IPR004680">
    <property type="entry name" value="Cit_transptr-like_dom"/>
</dbReference>
<feature type="transmembrane region" description="Helical" evidence="7">
    <location>
        <begin position="221"/>
        <end position="242"/>
    </location>
</feature>
<keyword evidence="10" id="KW-1185">Reference proteome</keyword>
<dbReference type="Gene3D" id="3.30.70.1450">
    <property type="entry name" value="Regulator of K+ conductance, C-terminal domain"/>
    <property type="match status" value="2"/>
</dbReference>
<dbReference type="OrthoDB" id="9765532at2"/>
<keyword evidence="3 7" id="KW-0812">Transmembrane</keyword>
<evidence type="ECO:0000256" key="3">
    <source>
        <dbReference type="ARBA" id="ARBA00022692"/>
    </source>
</evidence>
<dbReference type="PRINTS" id="PR00173">
    <property type="entry name" value="EDTRNSPORT"/>
</dbReference>